<comment type="function">
    <text evidence="1 10">Role in flagellar biosynthesis.</text>
</comment>
<dbReference type="PRINTS" id="PR00953">
    <property type="entry name" value="TYPE3IMRPROT"/>
</dbReference>
<evidence type="ECO:0000313" key="11">
    <source>
        <dbReference type="EMBL" id="MFG6448194.1"/>
    </source>
</evidence>
<comment type="similarity">
    <text evidence="2 10">Belongs to the FliR/MopE/SpaR family.</text>
</comment>
<evidence type="ECO:0000256" key="3">
    <source>
        <dbReference type="ARBA" id="ARBA00021717"/>
    </source>
</evidence>
<feature type="transmembrane region" description="Helical" evidence="10">
    <location>
        <begin position="40"/>
        <end position="58"/>
    </location>
</feature>
<dbReference type="NCBIfam" id="TIGR01400">
    <property type="entry name" value="fliR"/>
    <property type="match status" value="1"/>
</dbReference>
<evidence type="ECO:0000256" key="2">
    <source>
        <dbReference type="ARBA" id="ARBA00009772"/>
    </source>
</evidence>
<name>A0ABW7FV46_9BURK</name>
<feature type="transmembrane region" description="Helical" evidence="10">
    <location>
        <begin position="130"/>
        <end position="153"/>
    </location>
</feature>
<keyword evidence="11" id="KW-0966">Cell projection</keyword>
<evidence type="ECO:0000256" key="7">
    <source>
        <dbReference type="ARBA" id="ARBA00023136"/>
    </source>
</evidence>
<feature type="transmembrane region" description="Helical" evidence="10">
    <location>
        <begin position="70"/>
        <end position="94"/>
    </location>
</feature>
<evidence type="ECO:0000313" key="12">
    <source>
        <dbReference type="Proteomes" id="UP001606099"/>
    </source>
</evidence>
<keyword evidence="6 10" id="KW-1133">Transmembrane helix</keyword>
<feature type="transmembrane region" description="Helical" evidence="10">
    <location>
        <begin position="218"/>
        <end position="238"/>
    </location>
</feature>
<keyword evidence="4 10" id="KW-1003">Cell membrane</keyword>
<dbReference type="InterPro" id="IPR002010">
    <property type="entry name" value="T3SS_IM_R"/>
</dbReference>
<dbReference type="PANTHER" id="PTHR30065">
    <property type="entry name" value="FLAGELLAR BIOSYNTHETIC PROTEIN FLIR"/>
    <property type="match status" value="1"/>
</dbReference>
<comment type="caution">
    <text evidence="11">The sequence shown here is derived from an EMBL/GenBank/DDBJ whole genome shotgun (WGS) entry which is preliminary data.</text>
</comment>
<evidence type="ECO:0000256" key="1">
    <source>
        <dbReference type="ARBA" id="ARBA00002578"/>
    </source>
</evidence>
<proteinExistence type="inferred from homology"/>
<keyword evidence="5 10" id="KW-0812">Transmembrane</keyword>
<evidence type="ECO:0000256" key="6">
    <source>
        <dbReference type="ARBA" id="ARBA00022989"/>
    </source>
</evidence>
<gene>
    <name evidence="11" type="primary">fliR</name>
    <name evidence="11" type="ORF">ACG0Z6_08030</name>
</gene>
<dbReference type="PANTHER" id="PTHR30065:SF8">
    <property type="entry name" value="FLAGELLAR BIOSYNTHETIC PROTEIN FLIR"/>
    <property type="match status" value="1"/>
</dbReference>
<protein>
    <recommendedName>
        <fullName evidence="3 9">Flagellar biosynthetic protein FliR</fullName>
    </recommendedName>
</protein>
<dbReference type="Proteomes" id="UP001606099">
    <property type="component" value="Unassembled WGS sequence"/>
</dbReference>
<feature type="transmembrane region" description="Helical" evidence="10">
    <location>
        <begin position="186"/>
        <end position="206"/>
    </location>
</feature>
<dbReference type="Pfam" id="PF01311">
    <property type="entry name" value="Bac_export_1"/>
    <property type="match status" value="1"/>
</dbReference>
<evidence type="ECO:0000256" key="10">
    <source>
        <dbReference type="RuleBase" id="RU362071"/>
    </source>
</evidence>
<dbReference type="EMBL" id="JBIGHZ010000003">
    <property type="protein sequence ID" value="MFG6448194.1"/>
    <property type="molecule type" value="Genomic_DNA"/>
</dbReference>
<feature type="transmembrane region" description="Helical" evidence="10">
    <location>
        <begin position="16"/>
        <end position="33"/>
    </location>
</feature>
<comment type="subcellular location">
    <subcellularLocation>
        <location evidence="10">Cell membrane</location>
        <topology evidence="10">Multi-pass membrane protein</topology>
    </subcellularLocation>
    <subcellularLocation>
        <location evidence="10">Bacterial flagellum basal body</location>
    </subcellularLocation>
</comment>
<accession>A0ABW7FV46</accession>
<evidence type="ECO:0000256" key="9">
    <source>
        <dbReference type="NCBIfam" id="TIGR01400"/>
    </source>
</evidence>
<organism evidence="11 12">
    <name type="scientific">Roseateles rivi</name>
    <dbReference type="NCBI Taxonomy" id="3299028"/>
    <lineage>
        <taxon>Bacteria</taxon>
        <taxon>Pseudomonadati</taxon>
        <taxon>Pseudomonadota</taxon>
        <taxon>Betaproteobacteria</taxon>
        <taxon>Burkholderiales</taxon>
        <taxon>Sphaerotilaceae</taxon>
        <taxon>Roseateles</taxon>
    </lineage>
</organism>
<keyword evidence="8 10" id="KW-0975">Bacterial flagellum</keyword>
<keyword evidence="7 10" id="KW-0472">Membrane</keyword>
<reference evidence="11 12" key="1">
    <citation type="submission" date="2024-08" db="EMBL/GenBank/DDBJ databases">
        <authorList>
            <person name="Lu H."/>
        </authorList>
    </citation>
    <scope>NUCLEOTIDE SEQUENCE [LARGE SCALE GENOMIC DNA]</scope>
    <source>
        <strain evidence="11 12">BYS180W</strain>
    </source>
</reference>
<sequence>MIGITEAQLLAWINPLLWPLLRMLALLAAMPVFSQRSVPMRVRIGLALFVAVSAQPSLPPIPALPLDAPLLLLGLVGQQMLVGLAMGFAVRIVFVSMEFAGELIGLQMGLNFAGFFDPASGGQGTATARFFGSMVAFLFVAINGHLMLIQALVQSFHVFPVGDAPLRFVMQAQPQVWGGEIFRTGLWIALPLLSMLLFVNAVLGVISRVAPQLNVFSIGFPLTVSIGLIGLVATLPLMEQPFTQALHRMLSAFS</sequence>
<keyword evidence="12" id="KW-1185">Reference proteome</keyword>
<evidence type="ECO:0000256" key="8">
    <source>
        <dbReference type="ARBA" id="ARBA00023143"/>
    </source>
</evidence>
<dbReference type="RefSeq" id="WP_394460232.1">
    <property type="nucleotide sequence ID" value="NZ_JBIGHZ010000003.1"/>
</dbReference>
<evidence type="ECO:0000256" key="4">
    <source>
        <dbReference type="ARBA" id="ARBA00022475"/>
    </source>
</evidence>
<keyword evidence="11" id="KW-0282">Flagellum</keyword>
<evidence type="ECO:0000256" key="5">
    <source>
        <dbReference type="ARBA" id="ARBA00022692"/>
    </source>
</evidence>
<keyword evidence="11" id="KW-0969">Cilium</keyword>
<dbReference type="InterPro" id="IPR006303">
    <property type="entry name" value="FliR"/>
</dbReference>